<feature type="region of interest" description="Disordered" evidence="2">
    <location>
        <begin position="154"/>
        <end position="173"/>
    </location>
</feature>
<dbReference type="SUPFAM" id="SSF55666">
    <property type="entry name" value="Ribonuclease PH domain 2-like"/>
    <property type="match status" value="1"/>
</dbReference>
<dbReference type="GO" id="GO:0004386">
    <property type="term" value="F:helicase activity"/>
    <property type="evidence" value="ECO:0007669"/>
    <property type="project" value="UniProtKB-KW"/>
</dbReference>
<dbReference type="PANTHER" id="PTHR11953">
    <property type="entry name" value="EXOSOME COMPLEX COMPONENT"/>
    <property type="match status" value="1"/>
</dbReference>
<keyword evidence="4" id="KW-0067">ATP-binding</keyword>
<keyword evidence="4" id="KW-0378">Hydrolase</keyword>
<comment type="caution">
    <text evidence="4">The sequence shown here is derived from an EMBL/GenBank/DDBJ whole genome shotgun (WGS) entry which is preliminary data.</text>
</comment>
<sequence length="364" mass="38506">MTTAAPAHPSMSATATLTNCYVPLPAVNNTANNNSISADYDPYTRPNNDNHHDNTSLHPSQPKSTTSTTRGPRTLRQLHLAKSILSQSTGSALVELGHTKVMVSVRGPRPIACSSMSNNSSSNNNSILQCQVRYMPHVGIRMATLANHSLAHDFSSTTSTSSGGGGGARIPRDAISSAQDTSNLLGGSVCAPTAFLDETYLSRRLYEALLPSVMADDEEVSSGNKMCVEVFVQVLQSDGGVFGAAVMGASLALADAGVRMRDLVCASSAAVMMKTDDDNSGNGGGGKKKKKKKVTYHAIADPTEDEILQACGVVTIAMMPNWKECTVWDQFGKMPIEASSEAMELARDGCVTCHKFLKTCLVQG</sequence>
<feature type="region of interest" description="Disordered" evidence="2">
    <location>
        <begin position="33"/>
        <end position="72"/>
    </location>
</feature>
<evidence type="ECO:0000313" key="5">
    <source>
        <dbReference type="Proteomes" id="UP001224775"/>
    </source>
</evidence>
<feature type="compositionally biased region" description="Polar residues" evidence="2">
    <location>
        <begin position="56"/>
        <end position="71"/>
    </location>
</feature>
<dbReference type="GO" id="GO:0003723">
    <property type="term" value="F:RNA binding"/>
    <property type="evidence" value="ECO:0007669"/>
    <property type="project" value="TreeGrafter"/>
</dbReference>
<gene>
    <name evidence="4" type="ORF">QTG54_016508</name>
</gene>
<dbReference type="InterPro" id="IPR001247">
    <property type="entry name" value="ExoRNase_PH_dom1"/>
</dbReference>
<dbReference type="SUPFAM" id="SSF54211">
    <property type="entry name" value="Ribosomal protein S5 domain 2-like"/>
    <property type="match status" value="1"/>
</dbReference>
<protein>
    <submittedName>
        <fullName evidence="4">Exosome RNA helicase MTR3</fullName>
    </submittedName>
</protein>
<dbReference type="Pfam" id="PF01138">
    <property type="entry name" value="RNase_PH"/>
    <property type="match status" value="2"/>
</dbReference>
<evidence type="ECO:0000313" key="4">
    <source>
        <dbReference type="EMBL" id="KAK1732796.1"/>
    </source>
</evidence>
<feature type="domain" description="Exoribonuclease phosphorolytic" evidence="3">
    <location>
        <begin position="198"/>
        <end position="258"/>
    </location>
</feature>
<dbReference type="Proteomes" id="UP001224775">
    <property type="component" value="Unassembled WGS sequence"/>
</dbReference>
<name>A0AAD8XSX8_9STRA</name>
<evidence type="ECO:0000259" key="3">
    <source>
        <dbReference type="Pfam" id="PF01138"/>
    </source>
</evidence>
<keyword evidence="5" id="KW-1185">Reference proteome</keyword>
<dbReference type="EMBL" id="JATAAI010000057">
    <property type="protein sequence ID" value="KAK1732796.1"/>
    <property type="molecule type" value="Genomic_DNA"/>
</dbReference>
<dbReference type="InterPro" id="IPR050080">
    <property type="entry name" value="RNase_PH"/>
</dbReference>
<dbReference type="Gene3D" id="3.30.230.70">
    <property type="entry name" value="GHMP Kinase, N-terminal domain"/>
    <property type="match status" value="1"/>
</dbReference>
<dbReference type="InterPro" id="IPR036345">
    <property type="entry name" value="ExoRNase_PH_dom2_sf"/>
</dbReference>
<dbReference type="InterPro" id="IPR020568">
    <property type="entry name" value="Ribosomal_Su5_D2-typ_SF"/>
</dbReference>
<dbReference type="GO" id="GO:0016075">
    <property type="term" value="P:rRNA catabolic process"/>
    <property type="evidence" value="ECO:0007669"/>
    <property type="project" value="TreeGrafter"/>
</dbReference>
<dbReference type="InterPro" id="IPR027408">
    <property type="entry name" value="PNPase/RNase_PH_dom_sf"/>
</dbReference>
<reference evidence="4" key="1">
    <citation type="submission" date="2023-06" db="EMBL/GenBank/DDBJ databases">
        <title>Survivors Of The Sea: Transcriptome response of Skeletonema marinoi to long-term dormancy.</title>
        <authorList>
            <person name="Pinder M.I.M."/>
            <person name="Kourtchenko O."/>
            <person name="Robertson E.K."/>
            <person name="Larsson T."/>
            <person name="Maumus F."/>
            <person name="Osuna-Cruz C.M."/>
            <person name="Vancaester E."/>
            <person name="Stenow R."/>
            <person name="Vandepoele K."/>
            <person name="Ploug H."/>
            <person name="Bruchert V."/>
            <person name="Godhe A."/>
            <person name="Topel M."/>
        </authorList>
    </citation>
    <scope>NUCLEOTIDE SEQUENCE</scope>
    <source>
        <strain evidence="4">R05AC</strain>
    </source>
</reference>
<evidence type="ECO:0000256" key="2">
    <source>
        <dbReference type="SAM" id="MobiDB-lite"/>
    </source>
</evidence>
<dbReference type="GO" id="GO:0005730">
    <property type="term" value="C:nucleolus"/>
    <property type="evidence" value="ECO:0007669"/>
    <property type="project" value="TreeGrafter"/>
</dbReference>
<feature type="domain" description="Exoribonuclease phosphorolytic" evidence="3">
    <location>
        <begin position="75"/>
        <end position="139"/>
    </location>
</feature>
<dbReference type="AlphaFoldDB" id="A0AAD8XSX8"/>
<evidence type="ECO:0000256" key="1">
    <source>
        <dbReference type="ARBA" id="ARBA00006678"/>
    </source>
</evidence>
<dbReference type="GO" id="GO:0000176">
    <property type="term" value="C:nuclear exosome (RNase complex)"/>
    <property type="evidence" value="ECO:0007669"/>
    <property type="project" value="TreeGrafter"/>
</dbReference>
<dbReference type="GO" id="GO:0071051">
    <property type="term" value="P:poly(A)-dependent snoRNA 3'-end processing"/>
    <property type="evidence" value="ECO:0007669"/>
    <property type="project" value="TreeGrafter"/>
</dbReference>
<organism evidence="4 5">
    <name type="scientific">Skeletonema marinoi</name>
    <dbReference type="NCBI Taxonomy" id="267567"/>
    <lineage>
        <taxon>Eukaryota</taxon>
        <taxon>Sar</taxon>
        <taxon>Stramenopiles</taxon>
        <taxon>Ochrophyta</taxon>
        <taxon>Bacillariophyta</taxon>
        <taxon>Coscinodiscophyceae</taxon>
        <taxon>Thalassiosirophycidae</taxon>
        <taxon>Thalassiosirales</taxon>
        <taxon>Skeletonemataceae</taxon>
        <taxon>Skeletonema</taxon>
        <taxon>Skeletonema marinoi-dohrnii complex</taxon>
    </lineage>
</organism>
<comment type="similarity">
    <text evidence="1">Belongs to the RNase PH family.</text>
</comment>
<keyword evidence="4" id="KW-0347">Helicase</keyword>
<dbReference type="GO" id="GO:0034475">
    <property type="term" value="P:U4 snRNA 3'-end processing"/>
    <property type="evidence" value="ECO:0007669"/>
    <property type="project" value="TreeGrafter"/>
</dbReference>
<dbReference type="PANTHER" id="PTHR11953:SF0">
    <property type="entry name" value="EXOSOME COMPLEX COMPONENT RRP41"/>
    <property type="match status" value="1"/>
</dbReference>
<proteinExistence type="inferred from homology"/>
<dbReference type="GO" id="GO:0000177">
    <property type="term" value="C:cytoplasmic exosome (RNase complex)"/>
    <property type="evidence" value="ECO:0007669"/>
    <property type="project" value="TreeGrafter"/>
</dbReference>
<dbReference type="GO" id="GO:0071028">
    <property type="term" value="P:nuclear mRNA surveillance"/>
    <property type="evidence" value="ECO:0007669"/>
    <property type="project" value="TreeGrafter"/>
</dbReference>
<accession>A0AAD8XSX8</accession>
<keyword evidence="4" id="KW-0547">Nucleotide-binding</keyword>